<dbReference type="Proteomes" id="UP000236327">
    <property type="component" value="Unassembled WGS sequence"/>
</dbReference>
<organism evidence="2 3">
    <name type="scientific">Novosphingobium guangzhouense</name>
    <dbReference type="NCBI Taxonomy" id="1850347"/>
    <lineage>
        <taxon>Bacteria</taxon>
        <taxon>Pseudomonadati</taxon>
        <taxon>Pseudomonadota</taxon>
        <taxon>Alphaproteobacteria</taxon>
        <taxon>Sphingomonadales</taxon>
        <taxon>Sphingomonadaceae</taxon>
        <taxon>Novosphingobium</taxon>
    </lineage>
</organism>
<dbReference type="FunFam" id="3.40.50.720:FF:000084">
    <property type="entry name" value="Short-chain dehydrogenase reductase"/>
    <property type="match status" value="1"/>
</dbReference>
<dbReference type="EMBL" id="LYMM01000024">
    <property type="protein sequence ID" value="PNU05619.1"/>
    <property type="molecule type" value="Genomic_DNA"/>
</dbReference>
<comment type="caution">
    <text evidence="2">The sequence shown here is derived from an EMBL/GenBank/DDBJ whole genome shotgun (WGS) entry which is preliminary data.</text>
</comment>
<evidence type="ECO:0000313" key="2">
    <source>
        <dbReference type="EMBL" id="PNU05619.1"/>
    </source>
</evidence>
<comment type="similarity">
    <text evidence="1">Belongs to the short-chain dehydrogenases/reductases (SDR) family.</text>
</comment>
<reference evidence="2 3" key="1">
    <citation type="submission" date="2016-05" db="EMBL/GenBank/DDBJ databases">
        <title>Complete genome sequence of Novosphingobium guangzhouense SA925(T).</title>
        <authorList>
            <person name="Sha S."/>
        </authorList>
    </citation>
    <scope>NUCLEOTIDE SEQUENCE [LARGE SCALE GENOMIC DNA]</scope>
    <source>
        <strain evidence="2 3">SA925</strain>
    </source>
</reference>
<dbReference type="InterPro" id="IPR020904">
    <property type="entry name" value="Sc_DH/Rdtase_CS"/>
</dbReference>
<proteinExistence type="inferred from homology"/>
<dbReference type="PRINTS" id="PR00080">
    <property type="entry name" value="SDRFAMILY"/>
</dbReference>
<dbReference type="Pfam" id="PF13561">
    <property type="entry name" value="adh_short_C2"/>
    <property type="match status" value="1"/>
</dbReference>
<dbReference type="PANTHER" id="PTHR42760">
    <property type="entry name" value="SHORT-CHAIN DEHYDROGENASES/REDUCTASES FAMILY MEMBER"/>
    <property type="match status" value="1"/>
</dbReference>
<dbReference type="Gene3D" id="3.40.50.720">
    <property type="entry name" value="NAD(P)-binding Rossmann-like Domain"/>
    <property type="match status" value="1"/>
</dbReference>
<accession>A0A2K2G3J8</accession>
<dbReference type="InterPro" id="IPR036291">
    <property type="entry name" value="NAD(P)-bd_dom_sf"/>
</dbReference>
<dbReference type="OrthoDB" id="5457012at2"/>
<dbReference type="AlphaFoldDB" id="A0A2K2G3J8"/>
<dbReference type="PROSITE" id="PS00061">
    <property type="entry name" value="ADH_SHORT"/>
    <property type="match status" value="1"/>
</dbReference>
<sequence length="263" mass="27455">MTHATNSALPDVVAVVTGAAGGIGREIVKAMKAAGATVIATDLRDEAQIEGADHYLKHDVTSEADWRAVEALVREKYGRLDALVNNAGFSIVTKFEDTPLAEFHKVNAINVDSAIIGTQVMLDLLKAGGKARPTGASVINFSSVGGLRGAAFNAAYCVSKAAIKMLSKCLGAEFAALKYNIRVNSVHPGGIETPMLNSIMGRYVELGASPSREASIAAMNVSHPIGRLGRPEEMAGGVVFLASAASSFMTCDELVMDGGFSQV</sequence>
<dbReference type="PRINTS" id="PR00081">
    <property type="entry name" value="GDHRDH"/>
</dbReference>
<keyword evidence="3" id="KW-1185">Reference proteome</keyword>
<dbReference type="RefSeq" id="WP_103095218.1">
    <property type="nucleotide sequence ID" value="NZ_LYMM01000024.1"/>
</dbReference>
<dbReference type="InterPro" id="IPR002347">
    <property type="entry name" value="SDR_fam"/>
</dbReference>
<evidence type="ECO:0000313" key="3">
    <source>
        <dbReference type="Proteomes" id="UP000236327"/>
    </source>
</evidence>
<protein>
    <submittedName>
        <fullName evidence="2">Short-chain dehydrogenase</fullName>
    </submittedName>
</protein>
<evidence type="ECO:0000256" key="1">
    <source>
        <dbReference type="ARBA" id="ARBA00006484"/>
    </source>
</evidence>
<gene>
    <name evidence="2" type="ORF">A8V01_15825</name>
</gene>
<name>A0A2K2G3J8_9SPHN</name>
<dbReference type="GO" id="GO:0016616">
    <property type="term" value="F:oxidoreductase activity, acting on the CH-OH group of donors, NAD or NADP as acceptor"/>
    <property type="evidence" value="ECO:0007669"/>
    <property type="project" value="TreeGrafter"/>
</dbReference>
<dbReference type="SUPFAM" id="SSF51735">
    <property type="entry name" value="NAD(P)-binding Rossmann-fold domains"/>
    <property type="match status" value="1"/>
</dbReference>